<dbReference type="EnsemblMetazoa" id="CJA35761.1">
    <property type="protein sequence ID" value="CJA35761.1"/>
    <property type="gene ID" value="WBGene00211608"/>
</dbReference>
<sequence>MVIRSVEQDEMMMLMTMINKEEKKEPLGRLEKQITIQKRINQWGSYKKQVRFGSATLQIAGSLRAWFTVS</sequence>
<evidence type="ECO:0000313" key="1">
    <source>
        <dbReference type="EnsemblMetazoa" id="CJA35035.1"/>
    </source>
</evidence>
<name>A0A2Q4SU14_CAEJA</name>
<organism evidence="1 2">
    <name type="scientific">Caenorhabditis japonica</name>
    <dbReference type="NCBI Taxonomy" id="281687"/>
    <lineage>
        <taxon>Eukaryota</taxon>
        <taxon>Metazoa</taxon>
        <taxon>Ecdysozoa</taxon>
        <taxon>Nematoda</taxon>
        <taxon>Chromadorea</taxon>
        <taxon>Rhabditida</taxon>
        <taxon>Rhabditina</taxon>
        <taxon>Rhabditomorpha</taxon>
        <taxon>Rhabditoidea</taxon>
        <taxon>Rhabditidae</taxon>
        <taxon>Peloderinae</taxon>
        <taxon>Caenorhabditis</taxon>
    </lineage>
</organism>
<reference evidence="1" key="2">
    <citation type="submission" date="2022-06" db="UniProtKB">
        <authorList>
            <consortium name="EnsemblMetazoa"/>
        </authorList>
    </citation>
    <scope>IDENTIFICATION</scope>
    <source>
        <strain evidence="1">DF5081</strain>
    </source>
</reference>
<reference evidence="2" key="1">
    <citation type="submission" date="2010-08" db="EMBL/GenBank/DDBJ databases">
        <authorList>
            <consortium name="Caenorhabditis japonica Sequencing Consortium"/>
            <person name="Wilson R.K."/>
        </authorList>
    </citation>
    <scope>NUCLEOTIDE SEQUENCE [LARGE SCALE GENOMIC DNA]</scope>
    <source>
        <strain evidence="2">DF5081</strain>
    </source>
</reference>
<proteinExistence type="predicted"/>
<evidence type="ECO:0000313" key="2">
    <source>
        <dbReference type="Proteomes" id="UP000005237"/>
    </source>
</evidence>
<accession>A0A2Q4SU14</accession>
<dbReference type="Proteomes" id="UP000005237">
    <property type="component" value="Unassembled WGS sequence"/>
</dbReference>
<dbReference type="InParanoid" id="A0A2Q4SU14"/>
<dbReference type="AlphaFoldDB" id="A0A2Q4SU14"/>
<keyword evidence="2" id="KW-1185">Reference proteome</keyword>
<protein>
    <submittedName>
        <fullName evidence="1">Uncharacterized protein</fullName>
    </submittedName>
</protein>
<dbReference type="EnsemblMetazoa" id="CJA35035.1">
    <property type="protein sequence ID" value="CJA35035.1"/>
    <property type="gene ID" value="WBGene00210882"/>
</dbReference>